<dbReference type="InterPro" id="IPR050888">
    <property type="entry name" value="ZnF_C2H2-type_TF"/>
</dbReference>
<reference evidence="9" key="1">
    <citation type="journal article" date="2020" name="Stud. Mycol.">
        <title>101 Dothideomycetes genomes: a test case for predicting lifestyles and emergence of pathogens.</title>
        <authorList>
            <person name="Haridas S."/>
            <person name="Albert R."/>
            <person name="Binder M."/>
            <person name="Bloem J."/>
            <person name="Labutti K."/>
            <person name="Salamov A."/>
            <person name="Andreopoulos B."/>
            <person name="Baker S."/>
            <person name="Barry K."/>
            <person name="Bills G."/>
            <person name="Bluhm B."/>
            <person name="Cannon C."/>
            <person name="Castanera R."/>
            <person name="Culley D."/>
            <person name="Daum C."/>
            <person name="Ezra D."/>
            <person name="Gonzalez J."/>
            <person name="Henrissat B."/>
            <person name="Kuo A."/>
            <person name="Liang C."/>
            <person name="Lipzen A."/>
            <person name="Lutzoni F."/>
            <person name="Magnuson J."/>
            <person name="Mondo S."/>
            <person name="Nolan M."/>
            <person name="Ohm R."/>
            <person name="Pangilinan J."/>
            <person name="Park H.-J."/>
            <person name="Ramirez L."/>
            <person name="Alfaro M."/>
            <person name="Sun H."/>
            <person name="Tritt A."/>
            <person name="Yoshinaga Y."/>
            <person name="Zwiers L.-H."/>
            <person name="Turgeon B."/>
            <person name="Goodwin S."/>
            <person name="Spatafora J."/>
            <person name="Crous P."/>
            <person name="Grigoriev I."/>
        </authorList>
    </citation>
    <scope>NUCLEOTIDE SEQUENCE</scope>
    <source>
        <strain evidence="9">CBS 161.51</strain>
    </source>
</reference>
<evidence type="ECO:0000313" key="10">
    <source>
        <dbReference type="Proteomes" id="UP000800038"/>
    </source>
</evidence>
<dbReference type="GO" id="GO:0008270">
    <property type="term" value="F:zinc ion binding"/>
    <property type="evidence" value="ECO:0007669"/>
    <property type="project" value="UniProtKB-KW"/>
</dbReference>
<evidence type="ECO:0000256" key="5">
    <source>
        <dbReference type="ARBA" id="ARBA00022833"/>
    </source>
</evidence>
<dbReference type="InterPro" id="IPR013087">
    <property type="entry name" value="Znf_C2H2_type"/>
</dbReference>
<dbReference type="PANTHER" id="PTHR24406">
    <property type="entry name" value="TRANSCRIPTIONAL REPRESSOR CTCFL-RELATED"/>
    <property type="match status" value="1"/>
</dbReference>
<evidence type="ECO:0000256" key="2">
    <source>
        <dbReference type="ARBA" id="ARBA00022723"/>
    </source>
</evidence>
<dbReference type="GO" id="GO:0005634">
    <property type="term" value="C:nucleus"/>
    <property type="evidence" value="ECO:0007669"/>
    <property type="project" value="UniProtKB-SubCell"/>
</dbReference>
<protein>
    <recommendedName>
        <fullName evidence="8">C2H2-type domain-containing protein</fullName>
    </recommendedName>
</protein>
<dbReference type="PROSITE" id="PS50157">
    <property type="entry name" value="ZINC_FINGER_C2H2_2"/>
    <property type="match status" value="1"/>
</dbReference>
<dbReference type="Proteomes" id="UP000800038">
    <property type="component" value="Unassembled WGS sequence"/>
</dbReference>
<name>A0A6A5SF61_9PLEO</name>
<keyword evidence="3" id="KW-0677">Repeat</keyword>
<keyword evidence="4 7" id="KW-0863">Zinc-finger</keyword>
<dbReference type="Pfam" id="PF00096">
    <property type="entry name" value="zf-C2H2"/>
    <property type="match status" value="1"/>
</dbReference>
<evidence type="ECO:0000256" key="1">
    <source>
        <dbReference type="ARBA" id="ARBA00004123"/>
    </source>
</evidence>
<dbReference type="OrthoDB" id="3787461at2759"/>
<comment type="subcellular location">
    <subcellularLocation>
        <location evidence="1">Nucleus</location>
    </subcellularLocation>
</comment>
<keyword evidence="6" id="KW-0539">Nucleus</keyword>
<evidence type="ECO:0000256" key="4">
    <source>
        <dbReference type="ARBA" id="ARBA00022771"/>
    </source>
</evidence>
<evidence type="ECO:0000256" key="7">
    <source>
        <dbReference type="PROSITE-ProRule" id="PRU00042"/>
    </source>
</evidence>
<evidence type="ECO:0000313" key="9">
    <source>
        <dbReference type="EMBL" id="KAF1939281.1"/>
    </source>
</evidence>
<dbReference type="AlphaFoldDB" id="A0A6A5SF61"/>
<feature type="non-terminal residue" evidence="9">
    <location>
        <position position="1"/>
    </location>
</feature>
<sequence>CPCGESFENAETYLQHRRLHGTYQKEEHVISTTPSSNQRALEFYSGAGSVSAAGDRPIPPAEAKKIQCPCGKSFANKKALNKHLRYSKTHQPGKPMSASDFKATTPGSVPFTAPRSPPTLISLASDPVVGTSPSSLLSLASLFPCTCGHAFETQRVLDLHKRDCLYHKRQANQSLARNEQSDDFLVSSFASLNLESVSTRARPSVDSFACMCGRVFTNENALEQHKQDARRLAWSGKGKRREKIFKTPRPQYQEDDYLRDLAAVLAQQHCS</sequence>
<feature type="non-terminal residue" evidence="9">
    <location>
        <position position="271"/>
    </location>
</feature>
<dbReference type="EMBL" id="ML976085">
    <property type="protein sequence ID" value="KAF1939281.1"/>
    <property type="molecule type" value="Genomic_DNA"/>
</dbReference>
<keyword evidence="5" id="KW-0862">Zinc</keyword>
<dbReference type="Gene3D" id="3.30.160.60">
    <property type="entry name" value="Classic Zinc Finger"/>
    <property type="match status" value="1"/>
</dbReference>
<gene>
    <name evidence="9" type="ORF">EJ02DRAFT_299452</name>
</gene>
<organism evidence="9 10">
    <name type="scientific">Clathrospora elynae</name>
    <dbReference type="NCBI Taxonomy" id="706981"/>
    <lineage>
        <taxon>Eukaryota</taxon>
        <taxon>Fungi</taxon>
        <taxon>Dikarya</taxon>
        <taxon>Ascomycota</taxon>
        <taxon>Pezizomycotina</taxon>
        <taxon>Dothideomycetes</taxon>
        <taxon>Pleosporomycetidae</taxon>
        <taxon>Pleosporales</taxon>
        <taxon>Diademaceae</taxon>
        <taxon>Clathrospora</taxon>
    </lineage>
</organism>
<evidence type="ECO:0000256" key="3">
    <source>
        <dbReference type="ARBA" id="ARBA00022737"/>
    </source>
</evidence>
<keyword evidence="2" id="KW-0479">Metal-binding</keyword>
<proteinExistence type="predicted"/>
<keyword evidence="10" id="KW-1185">Reference proteome</keyword>
<accession>A0A6A5SF61</accession>
<evidence type="ECO:0000256" key="6">
    <source>
        <dbReference type="ARBA" id="ARBA00023242"/>
    </source>
</evidence>
<feature type="domain" description="C2H2-type" evidence="8">
    <location>
        <begin position="66"/>
        <end position="95"/>
    </location>
</feature>
<evidence type="ECO:0000259" key="8">
    <source>
        <dbReference type="PROSITE" id="PS50157"/>
    </source>
</evidence>